<dbReference type="FunCoup" id="A0A409W2V5">
    <property type="interactions" value="20"/>
</dbReference>
<name>A0A409W2V5_9AGAR</name>
<dbReference type="InParanoid" id="A0A409W2V5"/>
<sequence>MSCSQCREGFVLPGEPTGSMQVGYQGAYYAMGAEGESSRAVIFLTDGYGLPLQNCKIMADNLAQRLHCDVWVPDYLAGRPLVDVDDLGAPDRAGVKLSLFDKLKGMLFSVIPKIPAYISNRPSVVDKRVKEFILMLQNKKQYEKVGVVGYCWGGATAMRLAKGDLIRTAAMCHPAPFSEKDVKAIKIPTSWAVAEDDLFVSPSLRRRAEAILSARKEKDNEFEYEFKEYPGTAHGFAARPNLNLPEIRAAYEAAFEQVVQWFNRTL</sequence>
<dbReference type="Proteomes" id="UP000284842">
    <property type="component" value="Unassembled WGS sequence"/>
</dbReference>
<proteinExistence type="predicted"/>
<dbReference type="InterPro" id="IPR029058">
    <property type="entry name" value="AB_hydrolase_fold"/>
</dbReference>
<evidence type="ECO:0000313" key="2">
    <source>
        <dbReference type="EMBL" id="PPQ72815.1"/>
    </source>
</evidence>
<accession>A0A409W2V5</accession>
<dbReference type="GO" id="GO:0016787">
    <property type="term" value="F:hydrolase activity"/>
    <property type="evidence" value="ECO:0007669"/>
    <property type="project" value="InterPro"/>
</dbReference>
<dbReference type="InterPro" id="IPR002925">
    <property type="entry name" value="Dienelactn_hydro"/>
</dbReference>
<dbReference type="Pfam" id="PF01738">
    <property type="entry name" value="DLH"/>
    <property type="match status" value="1"/>
</dbReference>
<dbReference type="OrthoDB" id="10019231at2759"/>
<organism evidence="2 3">
    <name type="scientific">Panaeolus cyanescens</name>
    <dbReference type="NCBI Taxonomy" id="181874"/>
    <lineage>
        <taxon>Eukaryota</taxon>
        <taxon>Fungi</taxon>
        <taxon>Dikarya</taxon>
        <taxon>Basidiomycota</taxon>
        <taxon>Agaricomycotina</taxon>
        <taxon>Agaricomycetes</taxon>
        <taxon>Agaricomycetidae</taxon>
        <taxon>Agaricales</taxon>
        <taxon>Agaricineae</taxon>
        <taxon>Galeropsidaceae</taxon>
        <taxon>Panaeolus</taxon>
    </lineage>
</organism>
<evidence type="ECO:0000313" key="3">
    <source>
        <dbReference type="Proteomes" id="UP000284842"/>
    </source>
</evidence>
<comment type="caution">
    <text evidence="2">The sequence shown here is derived from an EMBL/GenBank/DDBJ whole genome shotgun (WGS) entry which is preliminary data.</text>
</comment>
<dbReference type="Gene3D" id="3.40.50.1820">
    <property type="entry name" value="alpha/beta hydrolase"/>
    <property type="match status" value="1"/>
</dbReference>
<dbReference type="STRING" id="181874.A0A409W2V5"/>
<dbReference type="SUPFAM" id="SSF53474">
    <property type="entry name" value="alpha/beta-Hydrolases"/>
    <property type="match status" value="1"/>
</dbReference>
<feature type="domain" description="Dienelactone hydrolase" evidence="1">
    <location>
        <begin position="37"/>
        <end position="265"/>
    </location>
</feature>
<dbReference type="EMBL" id="NHTK01005850">
    <property type="protein sequence ID" value="PPQ72815.1"/>
    <property type="molecule type" value="Genomic_DNA"/>
</dbReference>
<dbReference type="AlphaFoldDB" id="A0A409W2V5"/>
<protein>
    <recommendedName>
        <fullName evidence="1">Dienelactone hydrolase domain-containing protein</fullName>
    </recommendedName>
</protein>
<dbReference type="PANTHER" id="PTHR17630:SF44">
    <property type="entry name" value="PROTEIN AIM2"/>
    <property type="match status" value="1"/>
</dbReference>
<gene>
    <name evidence="2" type="ORF">CVT24_012891</name>
</gene>
<keyword evidence="3" id="KW-1185">Reference proteome</keyword>
<reference evidence="2 3" key="1">
    <citation type="journal article" date="2018" name="Evol. Lett.">
        <title>Horizontal gene cluster transfer increased hallucinogenic mushroom diversity.</title>
        <authorList>
            <person name="Reynolds H.T."/>
            <person name="Vijayakumar V."/>
            <person name="Gluck-Thaler E."/>
            <person name="Korotkin H.B."/>
            <person name="Matheny P.B."/>
            <person name="Slot J.C."/>
        </authorList>
    </citation>
    <scope>NUCLEOTIDE SEQUENCE [LARGE SCALE GENOMIC DNA]</scope>
    <source>
        <strain evidence="2 3">2629</strain>
    </source>
</reference>
<dbReference type="PANTHER" id="PTHR17630">
    <property type="entry name" value="DIENELACTONE HYDROLASE"/>
    <property type="match status" value="1"/>
</dbReference>
<evidence type="ECO:0000259" key="1">
    <source>
        <dbReference type="Pfam" id="PF01738"/>
    </source>
</evidence>